<dbReference type="OrthoDB" id="5329403at2759"/>
<comment type="caution">
    <text evidence="2">The sequence shown here is derived from an EMBL/GenBank/DDBJ whole genome shotgun (WGS) entry which is preliminary data.</text>
</comment>
<dbReference type="EMBL" id="SRPS01000294">
    <property type="protein sequence ID" value="KAG5960209.1"/>
    <property type="molecule type" value="Genomic_DNA"/>
</dbReference>
<sequence>MAPPNGSVRGRKAGTGLYRPKPALPLTYAQRKAAAAARDASVASSTASSATELHSPSSQATSTQPDVKTDTRQATEVSRGVPNPATSHDETCELPPTSESSTNDLDSTGGRAFIETGHGAHNPSGEMTSEIRPTIPAEIQSTHDSHIVRLPAADHHAPNGRYSSRPEPKSETRVNTSAHASKSVDQHAKAANGRPLPAVSPSRYPIPPPFQPVPRPYGFMANGDGARGPRPPMHNGAAHQARYSHPSNGSIHFGTLQNSQNSSPVPLHSGGIVPPPAMPPMVDSRTPYMPPPGNGYPPMMPYGADMMQPADFEHYGRPAMGFGPMDAFPGYGANMNFAPSTPHSFHESHSSGQLEDKPIYQAYPTNGHYNGGGTGPGELDGPGHGQHERLFMPLDYPRMMHGQGQGHSNSHSNGYGDGHSNGYGDGHNNGHGPQDQPFLPDSDGDRLVDYMQQHFGDSEFADCTLELRYVDDRAPPVRIPGHRLVFARSRVLGALLGSQTLPLTLSDRNSHTHTLLLETGDKWLRSDSFYMSVQRLYGLPLLPLPARRRPGSQHTFADVGTTSDQLDFALSYAAAGHLLGWAPIVRRGCEVATQLLSWHSMEKLMEFALEGHVDNGSGDSFKYGDGSRILLNALVTFIVHNLPPTFTLDVSSRDPKSYARLPEHAPPPSHSPPPPSHSPAPPSPPPAPPPRPKSVKKSAAIIRGTSIPFGKGHRSRQIAGIQFGDLSLGEEMIPSNAETPKATPQAQPMESAVLSRALINLPFSHLKMILESASSGNVNGWANADSRYRIIRSAVEEREARRLRALNAVMEDRASEAEGIRVALGNPSPQDMGPWGALGWQEEVLPYGNADGPSLGRKWVPVLQGVKDTAAAYP</sequence>
<evidence type="ECO:0000313" key="3">
    <source>
        <dbReference type="Proteomes" id="UP000784919"/>
    </source>
</evidence>
<dbReference type="Proteomes" id="UP000784919">
    <property type="component" value="Unassembled WGS sequence"/>
</dbReference>
<feature type="compositionally biased region" description="Pro residues" evidence="1">
    <location>
        <begin position="664"/>
        <end position="692"/>
    </location>
</feature>
<dbReference type="AlphaFoldDB" id="A0A9P7SN69"/>
<feature type="region of interest" description="Disordered" evidence="1">
    <location>
        <begin position="649"/>
        <end position="698"/>
    </location>
</feature>
<feature type="region of interest" description="Disordered" evidence="1">
    <location>
        <begin position="152"/>
        <end position="205"/>
    </location>
</feature>
<organism evidence="2 3">
    <name type="scientific">Claviceps arundinis</name>
    <dbReference type="NCBI Taxonomy" id="1623583"/>
    <lineage>
        <taxon>Eukaryota</taxon>
        <taxon>Fungi</taxon>
        <taxon>Dikarya</taxon>
        <taxon>Ascomycota</taxon>
        <taxon>Pezizomycotina</taxon>
        <taxon>Sordariomycetes</taxon>
        <taxon>Hypocreomycetidae</taxon>
        <taxon>Hypocreales</taxon>
        <taxon>Clavicipitaceae</taxon>
        <taxon>Claviceps</taxon>
    </lineage>
</organism>
<gene>
    <name evidence="2" type="ORF">E4U56_004482</name>
</gene>
<evidence type="ECO:0000313" key="2">
    <source>
        <dbReference type="EMBL" id="KAG5960209.1"/>
    </source>
</evidence>
<feature type="region of interest" description="Disordered" evidence="1">
    <location>
        <begin position="1"/>
        <end position="129"/>
    </location>
</feature>
<feature type="compositionally biased region" description="Polar residues" evidence="1">
    <location>
        <begin position="97"/>
        <end position="106"/>
    </location>
</feature>
<feature type="compositionally biased region" description="Gly residues" evidence="1">
    <location>
        <begin position="369"/>
        <end position="384"/>
    </location>
</feature>
<feature type="compositionally biased region" description="Basic and acidic residues" evidence="1">
    <location>
        <begin position="651"/>
        <end position="663"/>
    </location>
</feature>
<feature type="region of interest" description="Disordered" evidence="1">
    <location>
        <begin position="362"/>
        <end position="385"/>
    </location>
</feature>
<feature type="compositionally biased region" description="Low complexity" evidence="1">
    <location>
        <begin position="33"/>
        <end position="50"/>
    </location>
</feature>
<proteinExistence type="predicted"/>
<reference evidence="2" key="1">
    <citation type="journal article" date="2020" name="bioRxiv">
        <title>Whole genome comparisons of ergot fungi reveals the divergence and evolution of species within the genus Claviceps are the result of varying mechanisms driving genome evolution and host range expansion.</title>
        <authorList>
            <person name="Wyka S.A."/>
            <person name="Mondo S.J."/>
            <person name="Liu M."/>
            <person name="Dettman J."/>
            <person name="Nalam V."/>
            <person name="Broders K.D."/>
        </authorList>
    </citation>
    <scope>NUCLEOTIDE SEQUENCE</scope>
    <source>
        <strain evidence="2">CCC 1102</strain>
    </source>
</reference>
<feature type="region of interest" description="Disordered" evidence="1">
    <location>
        <begin position="397"/>
        <end position="445"/>
    </location>
</feature>
<accession>A0A9P7SN69</accession>
<evidence type="ECO:0000256" key="1">
    <source>
        <dbReference type="SAM" id="MobiDB-lite"/>
    </source>
</evidence>
<feature type="compositionally biased region" description="Polar residues" evidence="1">
    <location>
        <begin position="51"/>
        <end position="66"/>
    </location>
</feature>
<feature type="compositionally biased region" description="Gly residues" evidence="1">
    <location>
        <begin position="415"/>
        <end position="429"/>
    </location>
</feature>
<name>A0A9P7SN69_9HYPO</name>
<protein>
    <submittedName>
        <fullName evidence="2">Uncharacterized protein</fullName>
    </submittedName>
</protein>